<keyword evidence="2" id="KW-0813">Transport</keyword>
<evidence type="ECO:0000256" key="6">
    <source>
        <dbReference type="SAM" id="Phobius"/>
    </source>
</evidence>
<feature type="transmembrane region" description="Helical" evidence="6">
    <location>
        <begin position="273"/>
        <end position="294"/>
    </location>
</feature>
<dbReference type="Pfam" id="PF07690">
    <property type="entry name" value="MFS_1"/>
    <property type="match status" value="1"/>
</dbReference>
<evidence type="ECO:0000256" key="3">
    <source>
        <dbReference type="ARBA" id="ARBA00022692"/>
    </source>
</evidence>
<sequence length="366" mass="39620">MCLAAPKDFAGFATVRFLLGFSEGAVSPAFVTITSYWYKQDEHAIRTALWISMNALAQITGSLLMYAIGLHPTPLLAPWRLLFLLCGLLTSASGILFYYLMPSGPSSAWFLSAREKEILVLRMAAANEGGDRTSFSVAQVREAMGDGKVFLVFWWGVLVTLQSPVLTFASLIIKSLNYTPSKTLLYTSPSGALQLLLLALGTLLTHLLPKNRCLTTLLLILPPLTGCILLLLLPPTSSWPIIASSWLASCITAPWSILLSLSASNVKGNTKRSVANAVFFIGYCAGCVAGPQLWTRGPRYFSGVVAAIVAWVMLGVAVCAWWVVCARENRRRDREGVVVVGGGGGGGEGGDMDLTDKQDRAFRYTW</sequence>
<feature type="transmembrane region" description="Helical" evidence="6">
    <location>
        <begin position="300"/>
        <end position="324"/>
    </location>
</feature>
<keyword evidence="5 6" id="KW-0472">Membrane</keyword>
<dbReference type="GO" id="GO:0016020">
    <property type="term" value="C:membrane"/>
    <property type="evidence" value="ECO:0007669"/>
    <property type="project" value="UniProtKB-SubCell"/>
</dbReference>
<evidence type="ECO:0000256" key="1">
    <source>
        <dbReference type="ARBA" id="ARBA00004141"/>
    </source>
</evidence>
<keyword evidence="3 6" id="KW-0812">Transmembrane</keyword>
<dbReference type="GO" id="GO:0022857">
    <property type="term" value="F:transmembrane transporter activity"/>
    <property type="evidence" value="ECO:0007669"/>
    <property type="project" value="InterPro"/>
</dbReference>
<dbReference type="PANTHER" id="PTHR43791">
    <property type="entry name" value="PERMEASE-RELATED"/>
    <property type="match status" value="1"/>
</dbReference>
<dbReference type="InterPro" id="IPR011701">
    <property type="entry name" value="MFS"/>
</dbReference>
<comment type="subcellular location">
    <subcellularLocation>
        <location evidence="1">Membrane</location>
        <topology evidence="1">Multi-pass membrane protein</topology>
    </subcellularLocation>
</comment>
<feature type="transmembrane region" description="Helical" evidence="6">
    <location>
        <begin position="149"/>
        <end position="173"/>
    </location>
</feature>
<name>A0A8H3U9I3_VENIN</name>
<dbReference type="AlphaFoldDB" id="A0A8H3U9I3"/>
<dbReference type="Proteomes" id="UP000490939">
    <property type="component" value="Unassembled WGS sequence"/>
</dbReference>
<proteinExistence type="predicted"/>
<evidence type="ECO:0000313" key="7">
    <source>
        <dbReference type="EMBL" id="KAE9966346.1"/>
    </source>
</evidence>
<gene>
    <name evidence="7" type="ORF">EG327_011859</name>
</gene>
<keyword evidence="4 6" id="KW-1133">Transmembrane helix</keyword>
<feature type="transmembrane region" description="Helical" evidence="6">
    <location>
        <begin position="17"/>
        <end position="37"/>
    </location>
</feature>
<feature type="transmembrane region" description="Helical" evidence="6">
    <location>
        <begin position="49"/>
        <end position="69"/>
    </location>
</feature>
<comment type="caution">
    <text evidence="7">The sequence shown here is derived from an EMBL/GenBank/DDBJ whole genome shotgun (WGS) entry which is preliminary data.</text>
</comment>
<feature type="transmembrane region" description="Helical" evidence="6">
    <location>
        <begin position="81"/>
        <end position="101"/>
    </location>
</feature>
<dbReference type="PANTHER" id="PTHR43791:SF103">
    <property type="entry name" value="MAJOR FACILITATOR SUPERFAMILY (MFS) PROFILE DOMAIN-CONTAINING PROTEIN-RELATED"/>
    <property type="match status" value="1"/>
</dbReference>
<organism evidence="7 8">
    <name type="scientific">Venturia inaequalis</name>
    <name type="common">Apple scab fungus</name>
    <dbReference type="NCBI Taxonomy" id="5025"/>
    <lineage>
        <taxon>Eukaryota</taxon>
        <taxon>Fungi</taxon>
        <taxon>Dikarya</taxon>
        <taxon>Ascomycota</taxon>
        <taxon>Pezizomycotina</taxon>
        <taxon>Dothideomycetes</taxon>
        <taxon>Pleosporomycetidae</taxon>
        <taxon>Venturiales</taxon>
        <taxon>Venturiaceae</taxon>
        <taxon>Venturia</taxon>
    </lineage>
</organism>
<dbReference type="InterPro" id="IPR036259">
    <property type="entry name" value="MFS_trans_sf"/>
</dbReference>
<evidence type="ECO:0000256" key="2">
    <source>
        <dbReference type="ARBA" id="ARBA00022448"/>
    </source>
</evidence>
<accession>A0A8H3U9I3</accession>
<evidence type="ECO:0000256" key="4">
    <source>
        <dbReference type="ARBA" id="ARBA00022989"/>
    </source>
</evidence>
<keyword evidence="8" id="KW-1185">Reference proteome</keyword>
<reference evidence="7 8" key="1">
    <citation type="submission" date="2019-07" db="EMBL/GenBank/DDBJ databases">
        <title>Venturia inaequalis Genome Resource.</title>
        <authorList>
            <person name="Lichtner F.J."/>
        </authorList>
    </citation>
    <scope>NUCLEOTIDE SEQUENCE [LARGE SCALE GENOMIC DNA]</scope>
    <source>
        <strain evidence="7 8">DMI_063113</strain>
    </source>
</reference>
<dbReference type="EMBL" id="WNWR01000999">
    <property type="protein sequence ID" value="KAE9966346.1"/>
    <property type="molecule type" value="Genomic_DNA"/>
</dbReference>
<feature type="transmembrane region" description="Helical" evidence="6">
    <location>
        <begin position="185"/>
        <end position="207"/>
    </location>
</feature>
<feature type="transmembrane region" description="Helical" evidence="6">
    <location>
        <begin position="214"/>
        <end position="233"/>
    </location>
</feature>
<dbReference type="SUPFAM" id="SSF103473">
    <property type="entry name" value="MFS general substrate transporter"/>
    <property type="match status" value="1"/>
</dbReference>
<protein>
    <submittedName>
        <fullName evidence="7">Uncharacterized protein</fullName>
    </submittedName>
</protein>
<evidence type="ECO:0000313" key="8">
    <source>
        <dbReference type="Proteomes" id="UP000490939"/>
    </source>
</evidence>
<evidence type="ECO:0000256" key="5">
    <source>
        <dbReference type="ARBA" id="ARBA00023136"/>
    </source>
</evidence>
<feature type="transmembrane region" description="Helical" evidence="6">
    <location>
        <begin position="239"/>
        <end position="261"/>
    </location>
</feature>
<dbReference type="Gene3D" id="1.20.1250.20">
    <property type="entry name" value="MFS general substrate transporter like domains"/>
    <property type="match status" value="2"/>
</dbReference>